<name>A0A1H3LKM0_9MICO</name>
<protein>
    <recommendedName>
        <fullName evidence="3">Transposase DDE domain-containing protein</fullName>
    </recommendedName>
</protein>
<dbReference type="Proteomes" id="UP000198891">
    <property type="component" value="Unassembled WGS sequence"/>
</dbReference>
<gene>
    <name evidence="1" type="ORF">SAMN05216554_1017</name>
</gene>
<organism evidence="1 2">
    <name type="scientific">Herbiconiux ginsengi</name>
    <dbReference type="NCBI Taxonomy" id="381665"/>
    <lineage>
        <taxon>Bacteria</taxon>
        <taxon>Bacillati</taxon>
        <taxon>Actinomycetota</taxon>
        <taxon>Actinomycetes</taxon>
        <taxon>Micrococcales</taxon>
        <taxon>Microbacteriaceae</taxon>
        <taxon>Herbiconiux</taxon>
    </lineage>
</organism>
<keyword evidence="2" id="KW-1185">Reference proteome</keyword>
<accession>A0A1H3LKM0</accession>
<sequence length="101" mass="11793">MPQSRPDRVPADKGHPSRANRAWLCERGIAATIPERDGQIAHRRKPPGQPIEFCDTQRARYRRWNIIERSSIDTVARLEQGAGRFEREHGEEMTRPRRPRV</sequence>
<evidence type="ECO:0008006" key="3">
    <source>
        <dbReference type="Google" id="ProtNLM"/>
    </source>
</evidence>
<evidence type="ECO:0000313" key="1">
    <source>
        <dbReference type="EMBL" id="SDY64689.1"/>
    </source>
</evidence>
<dbReference type="AlphaFoldDB" id="A0A1H3LKM0"/>
<evidence type="ECO:0000313" key="2">
    <source>
        <dbReference type="Proteomes" id="UP000198891"/>
    </source>
</evidence>
<dbReference type="EMBL" id="FNPZ01000001">
    <property type="protein sequence ID" value="SDY64689.1"/>
    <property type="molecule type" value="Genomic_DNA"/>
</dbReference>
<proteinExistence type="predicted"/>
<dbReference type="STRING" id="381665.SAMN05216554_1017"/>
<reference evidence="1 2" key="1">
    <citation type="submission" date="2016-10" db="EMBL/GenBank/DDBJ databases">
        <authorList>
            <person name="de Groot N.N."/>
        </authorList>
    </citation>
    <scope>NUCLEOTIDE SEQUENCE [LARGE SCALE GENOMIC DNA]</scope>
    <source>
        <strain evidence="1 2">CGMCC 4.3491</strain>
    </source>
</reference>